<dbReference type="InterPro" id="IPR029058">
    <property type="entry name" value="AB_hydrolase_fold"/>
</dbReference>
<dbReference type="PIRSF" id="PIRSF031088">
    <property type="entry name" value="UCP031088_abhydr"/>
    <property type="match status" value="1"/>
</dbReference>
<dbReference type="EMBL" id="GISG01214127">
    <property type="protein sequence ID" value="MBA4661908.1"/>
    <property type="molecule type" value="Transcribed_RNA"/>
</dbReference>
<keyword evidence="2" id="KW-0443">Lipid metabolism</keyword>
<evidence type="ECO:0000259" key="3">
    <source>
        <dbReference type="Pfam" id="PF00561"/>
    </source>
</evidence>
<dbReference type="InterPro" id="IPR016969">
    <property type="entry name" value="UCP031088_abhydr"/>
</dbReference>
<dbReference type="GO" id="GO:0016042">
    <property type="term" value="P:lipid catabolic process"/>
    <property type="evidence" value="ECO:0007669"/>
    <property type="project" value="UniProtKB-KW"/>
</dbReference>
<dbReference type="Pfam" id="PF00561">
    <property type="entry name" value="Abhydrolase_1"/>
    <property type="match status" value="1"/>
</dbReference>
<protein>
    <recommendedName>
        <fullName evidence="3">AB hydrolase-1 domain-containing protein</fullName>
    </recommendedName>
</protein>
<sequence>MNINSNNVNPNLMKMNVGRWSLQLGIWGNPLWQHRRHYRPTVRLTAALTTEKPPICTADELHYVAVPNTQWHLALWRYLPSPAAPTARNHPLLLLSGVGANAIGYDLSPQSSFARHMSGQGFDTWILEVRGAGLSKRLESVRGFSETTQTSTARSLVKDLGRWVSEFAKSPTTIPLPFPQFNEHLAPVLEEFLRQVDLFQNSDWDLDQMLNEDLPLVMDYIRTQSKPRDGKLLAIGHSMGGILLYAMLSLYGFEGCDHHLAAVTTLASSLDYSSSRSSLRLLLPVTDPAKALNVTAIPFGVVMAALYPFASRPPFLLYWLNAQISAQDMMTPELFERLVLKNFCTVPAKLLLQLATLFESTGLSDRSRTFFYKEHIHRTNVPILALAGDQDLICPPEAVYETIKKIPEHMITYRVFGEPRGPHYAHYDLVGGRYAAKEVYPCIIEFLSAHDKLIDGRD</sequence>
<evidence type="ECO:0000313" key="4">
    <source>
        <dbReference type="EMBL" id="MBA4661908.1"/>
    </source>
</evidence>
<keyword evidence="1" id="KW-0442">Lipid degradation</keyword>
<evidence type="ECO:0000256" key="1">
    <source>
        <dbReference type="ARBA" id="ARBA00022963"/>
    </source>
</evidence>
<feature type="domain" description="AB hydrolase-1" evidence="3">
    <location>
        <begin position="91"/>
        <end position="427"/>
    </location>
</feature>
<organism evidence="4">
    <name type="scientific">Opuntia streptacantha</name>
    <name type="common">Prickly pear cactus</name>
    <name type="synonym">Opuntia cardona</name>
    <dbReference type="NCBI Taxonomy" id="393608"/>
    <lineage>
        <taxon>Eukaryota</taxon>
        <taxon>Viridiplantae</taxon>
        <taxon>Streptophyta</taxon>
        <taxon>Embryophyta</taxon>
        <taxon>Tracheophyta</taxon>
        <taxon>Spermatophyta</taxon>
        <taxon>Magnoliopsida</taxon>
        <taxon>eudicotyledons</taxon>
        <taxon>Gunneridae</taxon>
        <taxon>Pentapetalae</taxon>
        <taxon>Caryophyllales</taxon>
        <taxon>Cactineae</taxon>
        <taxon>Cactaceae</taxon>
        <taxon>Opuntioideae</taxon>
        <taxon>Opuntia</taxon>
    </lineage>
</organism>
<proteinExistence type="predicted"/>
<dbReference type="Gene3D" id="3.40.50.1820">
    <property type="entry name" value="alpha/beta hydrolase"/>
    <property type="match status" value="1"/>
</dbReference>
<reference evidence="4" key="1">
    <citation type="journal article" date="2013" name="J. Plant Res.">
        <title>Effect of fungi and light on seed germination of three Opuntia species from semiarid lands of central Mexico.</title>
        <authorList>
            <person name="Delgado-Sanchez P."/>
            <person name="Jimenez-Bremont J.F."/>
            <person name="Guerrero-Gonzalez Mde L."/>
            <person name="Flores J."/>
        </authorList>
    </citation>
    <scope>NUCLEOTIDE SEQUENCE</scope>
    <source>
        <tissue evidence="4">Cladode</tissue>
    </source>
</reference>
<dbReference type="PANTHER" id="PTHR11005">
    <property type="entry name" value="LYSOSOMAL ACID LIPASE-RELATED"/>
    <property type="match status" value="1"/>
</dbReference>
<reference evidence="4" key="2">
    <citation type="submission" date="2020-07" db="EMBL/GenBank/DDBJ databases">
        <authorList>
            <person name="Vera ALvarez R."/>
            <person name="Arias-Moreno D.M."/>
            <person name="Jimenez-Jacinto V."/>
            <person name="Jimenez-Bremont J.F."/>
            <person name="Swaminathan K."/>
            <person name="Moose S.P."/>
            <person name="Guerrero-Gonzalez M.L."/>
            <person name="Marino-Ramirez L."/>
            <person name="Landsman D."/>
            <person name="Rodriguez-Kessler M."/>
            <person name="Delgado-Sanchez P."/>
        </authorList>
    </citation>
    <scope>NUCLEOTIDE SEQUENCE</scope>
    <source>
        <tissue evidence="4">Cladode</tissue>
    </source>
</reference>
<dbReference type="SUPFAM" id="SSF53474">
    <property type="entry name" value="alpha/beta-Hydrolases"/>
    <property type="match status" value="1"/>
</dbReference>
<dbReference type="AlphaFoldDB" id="A0A7C9EGU6"/>
<evidence type="ECO:0000256" key="2">
    <source>
        <dbReference type="ARBA" id="ARBA00023098"/>
    </source>
</evidence>
<name>A0A7C9EGU6_OPUST</name>
<dbReference type="InterPro" id="IPR000073">
    <property type="entry name" value="AB_hydrolase_1"/>
</dbReference>
<accession>A0A7C9EGU6</accession>